<dbReference type="Pfam" id="PF00132">
    <property type="entry name" value="Hexapep"/>
    <property type="match status" value="1"/>
</dbReference>
<organism evidence="5 6">
    <name type="scientific">Sunxiuqinia dokdonensis</name>
    <dbReference type="NCBI Taxonomy" id="1409788"/>
    <lineage>
        <taxon>Bacteria</taxon>
        <taxon>Pseudomonadati</taxon>
        <taxon>Bacteroidota</taxon>
        <taxon>Bacteroidia</taxon>
        <taxon>Marinilabiliales</taxon>
        <taxon>Prolixibacteraceae</taxon>
        <taxon>Sunxiuqinia</taxon>
    </lineage>
</organism>
<evidence type="ECO:0000256" key="2">
    <source>
        <dbReference type="ARBA" id="ARBA00022679"/>
    </source>
</evidence>
<evidence type="ECO:0008006" key="7">
    <source>
        <dbReference type="Google" id="ProtNLM"/>
    </source>
</evidence>
<dbReference type="CDD" id="cd04647">
    <property type="entry name" value="LbH_MAT_like"/>
    <property type="match status" value="1"/>
</dbReference>
<accession>A0A0L8VF62</accession>
<keyword evidence="6" id="KW-1185">Reference proteome</keyword>
<evidence type="ECO:0000313" key="6">
    <source>
        <dbReference type="Proteomes" id="UP000036958"/>
    </source>
</evidence>
<dbReference type="SUPFAM" id="SSF51161">
    <property type="entry name" value="Trimeric LpxA-like enzymes"/>
    <property type="match status" value="1"/>
</dbReference>
<evidence type="ECO:0000256" key="3">
    <source>
        <dbReference type="ARBA" id="ARBA00022737"/>
    </source>
</evidence>
<keyword evidence="3" id="KW-0677">Repeat</keyword>
<dbReference type="OrthoDB" id="9812571at2"/>
<evidence type="ECO:0000256" key="4">
    <source>
        <dbReference type="ARBA" id="ARBA00023315"/>
    </source>
</evidence>
<evidence type="ECO:0000313" key="5">
    <source>
        <dbReference type="EMBL" id="KOH47099.1"/>
    </source>
</evidence>
<reference evidence="6" key="1">
    <citation type="submission" date="2015-07" db="EMBL/GenBank/DDBJ databases">
        <title>Genome sequencing of Sunxiuqinia dokdonensis strain SK.</title>
        <authorList>
            <person name="Ahn S."/>
            <person name="Kim B.-C."/>
        </authorList>
    </citation>
    <scope>NUCLEOTIDE SEQUENCE [LARGE SCALE GENOMIC DNA]</scope>
    <source>
        <strain evidence="6">SK</strain>
    </source>
</reference>
<dbReference type="RefSeq" id="WP_053178668.1">
    <property type="nucleotide sequence ID" value="NZ_LGIA01000005.1"/>
</dbReference>
<dbReference type="STRING" id="1409788.NC99_00650"/>
<evidence type="ECO:0000256" key="1">
    <source>
        <dbReference type="ARBA" id="ARBA00007274"/>
    </source>
</evidence>
<dbReference type="InterPro" id="IPR018357">
    <property type="entry name" value="Hexapep_transf_CS"/>
</dbReference>
<name>A0A0L8VF62_9BACT</name>
<gene>
    <name evidence="5" type="ORF">NC99_00650</name>
</gene>
<dbReference type="PANTHER" id="PTHR43300:SF11">
    <property type="entry name" value="ACETYLTRANSFERASE RV3034C-RELATED"/>
    <property type="match status" value="1"/>
</dbReference>
<sequence length="169" mass="18606">MIKKIIRRLKSILYNKKNLVVGKNTRILTSYQNFGSEPYLIIIGNNCTITSGVKFITHDATIEVALNYLKIKRITLKGKYEKMGGIRIKDNCVIGINSIILPNVTIGPNSIVGAGSVVSKNVPPNTVVAGNPAKVICSIDDYSNKLMDKLTIIPDHSKNTIMKLIKIPK</sequence>
<dbReference type="PROSITE" id="PS00101">
    <property type="entry name" value="HEXAPEP_TRANSFERASES"/>
    <property type="match status" value="1"/>
</dbReference>
<dbReference type="AlphaFoldDB" id="A0A0L8VF62"/>
<dbReference type="InterPro" id="IPR011004">
    <property type="entry name" value="Trimer_LpxA-like_sf"/>
</dbReference>
<protein>
    <recommendedName>
        <fullName evidence="7">Acyltransferase</fullName>
    </recommendedName>
</protein>
<comment type="similarity">
    <text evidence="1">Belongs to the transferase hexapeptide repeat family.</text>
</comment>
<dbReference type="InterPro" id="IPR050179">
    <property type="entry name" value="Trans_hexapeptide_repeat"/>
</dbReference>
<keyword evidence="4" id="KW-0012">Acyltransferase</keyword>
<proteinExistence type="inferred from homology"/>
<comment type="caution">
    <text evidence="5">The sequence shown here is derived from an EMBL/GenBank/DDBJ whole genome shotgun (WGS) entry which is preliminary data.</text>
</comment>
<dbReference type="InterPro" id="IPR001451">
    <property type="entry name" value="Hexapep"/>
</dbReference>
<dbReference type="GO" id="GO:0016746">
    <property type="term" value="F:acyltransferase activity"/>
    <property type="evidence" value="ECO:0007669"/>
    <property type="project" value="UniProtKB-KW"/>
</dbReference>
<keyword evidence="2" id="KW-0808">Transferase</keyword>
<dbReference type="PANTHER" id="PTHR43300">
    <property type="entry name" value="ACETYLTRANSFERASE"/>
    <property type="match status" value="1"/>
</dbReference>
<dbReference type="EMBL" id="LGIA01000005">
    <property type="protein sequence ID" value="KOH47099.1"/>
    <property type="molecule type" value="Genomic_DNA"/>
</dbReference>
<dbReference type="Gene3D" id="2.160.10.10">
    <property type="entry name" value="Hexapeptide repeat proteins"/>
    <property type="match status" value="1"/>
</dbReference>
<dbReference type="Proteomes" id="UP000036958">
    <property type="component" value="Unassembled WGS sequence"/>
</dbReference>